<dbReference type="EMBL" id="QGTS01000007">
    <property type="protein sequence ID" value="PWW08060.1"/>
    <property type="molecule type" value="Genomic_DNA"/>
</dbReference>
<evidence type="ECO:0000256" key="2">
    <source>
        <dbReference type="SAM" id="SignalP"/>
    </source>
</evidence>
<evidence type="ECO:0008006" key="5">
    <source>
        <dbReference type="Google" id="ProtNLM"/>
    </source>
</evidence>
<proteinExistence type="predicted"/>
<keyword evidence="2" id="KW-0732">Signal</keyword>
<organism evidence="3 4">
    <name type="scientific">Mangrovibacter plantisponsor</name>
    <dbReference type="NCBI Taxonomy" id="451513"/>
    <lineage>
        <taxon>Bacteria</taxon>
        <taxon>Pseudomonadati</taxon>
        <taxon>Pseudomonadota</taxon>
        <taxon>Gammaproteobacteria</taxon>
        <taxon>Enterobacterales</taxon>
        <taxon>Enterobacteriaceae</taxon>
        <taxon>Mangrovibacter</taxon>
    </lineage>
</organism>
<evidence type="ECO:0000313" key="4">
    <source>
        <dbReference type="Proteomes" id="UP000246744"/>
    </source>
</evidence>
<keyword evidence="4" id="KW-1185">Reference proteome</keyword>
<feature type="region of interest" description="Disordered" evidence="1">
    <location>
        <begin position="22"/>
        <end position="56"/>
    </location>
</feature>
<name>A0A317PZE2_9ENTR</name>
<dbReference type="Proteomes" id="UP000246744">
    <property type="component" value="Unassembled WGS sequence"/>
</dbReference>
<evidence type="ECO:0000256" key="1">
    <source>
        <dbReference type="SAM" id="MobiDB-lite"/>
    </source>
</evidence>
<feature type="compositionally biased region" description="Basic and acidic residues" evidence="1">
    <location>
        <begin position="44"/>
        <end position="56"/>
    </location>
</feature>
<sequence length="56" mass="6263">MKKMMLSATVLAIALGLSGCIWPGPHHHHPHHSSGDNRGPQMQDYHHGNQQDGMRR</sequence>
<gene>
    <name evidence="3" type="ORF">DES37_107103</name>
</gene>
<accession>A0A317PZE2</accession>
<dbReference type="PROSITE" id="PS51257">
    <property type="entry name" value="PROKAR_LIPOPROTEIN"/>
    <property type="match status" value="1"/>
</dbReference>
<reference evidence="3 4" key="1">
    <citation type="submission" date="2018-05" db="EMBL/GenBank/DDBJ databases">
        <title>Genomic Encyclopedia of Type Strains, Phase IV (KMG-IV): sequencing the most valuable type-strain genomes for metagenomic binning, comparative biology and taxonomic classification.</title>
        <authorList>
            <person name="Goeker M."/>
        </authorList>
    </citation>
    <scope>NUCLEOTIDE SEQUENCE [LARGE SCALE GENOMIC DNA]</scope>
    <source>
        <strain evidence="3 4">DSM 19579</strain>
    </source>
</reference>
<feature type="signal peptide" evidence="2">
    <location>
        <begin position="1"/>
        <end position="23"/>
    </location>
</feature>
<comment type="caution">
    <text evidence="3">The sequence shown here is derived from an EMBL/GenBank/DDBJ whole genome shotgun (WGS) entry which is preliminary data.</text>
</comment>
<feature type="chain" id="PRO_5016286372" description="Lipoprotein" evidence="2">
    <location>
        <begin position="24"/>
        <end position="56"/>
    </location>
</feature>
<evidence type="ECO:0000313" key="3">
    <source>
        <dbReference type="EMBL" id="PWW08060.1"/>
    </source>
</evidence>
<dbReference type="RefSeq" id="WP_160173970.1">
    <property type="nucleotide sequence ID" value="NZ_QGTS01000007.1"/>
</dbReference>
<protein>
    <recommendedName>
        <fullName evidence="5">Lipoprotein</fullName>
    </recommendedName>
</protein>
<dbReference type="AlphaFoldDB" id="A0A317PZE2"/>